<feature type="transmembrane region" description="Helical" evidence="6">
    <location>
        <begin position="139"/>
        <end position="157"/>
    </location>
</feature>
<evidence type="ECO:0000256" key="5">
    <source>
        <dbReference type="ARBA" id="ARBA00023136"/>
    </source>
</evidence>
<reference evidence="8" key="1">
    <citation type="submission" date="2017-09" db="EMBL/GenBank/DDBJ databases">
        <title>Depth-based differentiation of microbial function through sediment-hosted aquifers and enrichment of novel symbionts in the deep terrestrial subsurface.</title>
        <authorList>
            <person name="Probst A.J."/>
            <person name="Ladd B."/>
            <person name="Jarett J.K."/>
            <person name="Geller-Mcgrath D.E."/>
            <person name="Sieber C.M.K."/>
            <person name="Emerson J.B."/>
            <person name="Anantharaman K."/>
            <person name="Thomas B.C."/>
            <person name="Malmstrom R."/>
            <person name="Stieglmeier M."/>
            <person name="Klingl A."/>
            <person name="Woyke T."/>
            <person name="Ryan C.M."/>
            <person name="Banfield J.F."/>
        </authorList>
    </citation>
    <scope>NUCLEOTIDE SEQUENCE [LARGE SCALE GENOMIC DNA]</scope>
</reference>
<keyword evidence="5 6" id="KW-0472">Membrane</keyword>
<dbReference type="Proteomes" id="UP000228700">
    <property type="component" value="Unassembled WGS sequence"/>
</dbReference>
<feature type="transmembrane region" description="Helical" evidence="6">
    <location>
        <begin position="77"/>
        <end position="95"/>
    </location>
</feature>
<dbReference type="EMBL" id="PFEQ01000001">
    <property type="protein sequence ID" value="PJE74622.1"/>
    <property type="molecule type" value="Genomic_DNA"/>
</dbReference>
<sequence length="381" mass="42487">MPFFITSLTRRVSKLHIDWILVVSASLLVLFGLVTMNSFTADNSYFDRQVIWFFIALGAFFGASFFDWSFLRRTNVLITLFVLLIALLGSLLILASSVKGAKSWIDFGFFSFQPTDIAKLLLVLILAKYFSRRHIEIANIRHIIVSGIYAFILFVLVALQPDFGGAIIIAFVWLGMTLVSGISKRHILALILLSTVAFGVLWGYGFKDYQKARVLNFLHPLADIRGSGYNAYQSTIAVGSGEILGKGIGYGTQSKLKFLPEYETDFVFAAFAEEWGFVGVVFMMGIFSVLMWRILSTARNGASNFEILYALGLAILFMSHFVINTGMNMGLLPVTGINLPFVSYGGSHLITSFFALGILASMRRYERPLHKDEADKEFLGI</sequence>
<evidence type="ECO:0000256" key="6">
    <source>
        <dbReference type="SAM" id="Phobius"/>
    </source>
</evidence>
<feature type="transmembrane region" description="Helical" evidence="6">
    <location>
        <begin position="307"/>
        <end position="329"/>
    </location>
</feature>
<protein>
    <submittedName>
        <fullName evidence="7">Rod shape-determining protein RodA</fullName>
    </submittedName>
</protein>
<dbReference type="InterPro" id="IPR011923">
    <property type="entry name" value="RodA/MrdB"/>
</dbReference>
<dbReference type="GO" id="GO:0008360">
    <property type="term" value="P:regulation of cell shape"/>
    <property type="evidence" value="ECO:0007669"/>
    <property type="project" value="UniProtKB-KW"/>
</dbReference>
<evidence type="ECO:0000313" key="7">
    <source>
        <dbReference type="EMBL" id="PJE74622.1"/>
    </source>
</evidence>
<dbReference type="GO" id="GO:0051301">
    <property type="term" value="P:cell division"/>
    <property type="evidence" value="ECO:0007669"/>
    <property type="project" value="InterPro"/>
</dbReference>
<gene>
    <name evidence="7" type="ORF">COV01_01160</name>
</gene>
<keyword evidence="3" id="KW-0133">Cell shape</keyword>
<dbReference type="GO" id="GO:0032153">
    <property type="term" value="C:cell division site"/>
    <property type="evidence" value="ECO:0007669"/>
    <property type="project" value="TreeGrafter"/>
</dbReference>
<dbReference type="GO" id="GO:0015648">
    <property type="term" value="F:lipid-linked peptidoglycan transporter activity"/>
    <property type="evidence" value="ECO:0007669"/>
    <property type="project" value="TreeGrafter"/>
</dbReference>
<dbReference type="GO" id="GO:0005886">
    <property type="term" value="C:plasma membrane"/>
    <property type="evidence" value="ECO:0007669"/>
    <property type="project" value="TreeGrafter"/>
</dbReference>
<dbReference type="Pfam" id="PF01098">
    <property type="entry name" value="FTSW_RODA_SPOVE"/>
    <property type="match status" value="1"/>
</dbReference>
<evidence type="ECO:0000256" key="4">
    <source>
        <dbReference type="ARBA" id="ARBA00022989"/>
    </source>
</evidence>
<evidence type="ECO:0000256" key="2">
    <source>
        <dbReference type="ARBA" id="ARBA00022692"/>
    </source>
</evidence>
<accession>A0A2M8LDB8</accession>
<feature type="transmembrane region" description="Helical" evidence="6">
    <location>
        <begin position="20"/>
        <end position="39"/>
    </location>
</feature>
<feature type="transmembrane region" description="Helical" evidence="6">
    <location>
        <begin position="51"/>
        <end position="70"/>
    </location>
</feature>
<feature type="transmembrane region" description="Helical" evidence="6">
    <location>
        <begin position="341"/>
        <end position="361"/>
    </location>
</feature>
<proteinExistence type="predicted"/>
<evidence type="ECO:0000256" key="1">
    <source>
        <dbReference type="ARBA" id="ARBA00004141"/>
    </source>
</evidence>
<evidence type="ECO:0000313" key="8">
    <source>
        <dbReference type="Proteomes" id="UP000228700"/>
    </source>
</evidence>
<keyword evidence="4 6" id="KW-1133">Transmembrane helix</keyword>
<dbReference type="NCBIfam" id="TIGR02210">
    <property type="entry name" value="rodA_shape"/>
    <property type="match status" value="1"/>
</dbReference>
<organism evidence="7 8">
    <name type="scientific">Candidatus Taylorbacteria bacterium CG10_big_fil_rev_8_21_14_0_10_41_48</name>
    <dbReference type="NCBI Taxonomy" id="1975024"/>
    <lineage>
        <taxon>Bacteria</taxon>
        <taxon>Candidatus Tayloriibacteriota</taxon>
    </lineage>
</organism>
<feature type="transmembrane region" description="Helical" evidence="6">
    <location>
        <begin position="187"/>
        <end position="206"/>
    </location>
</feature>
<dbReference type="AlphaFoldDB" id="A0A2M8LDB8"/>
<comment type="caution">
    <text evidence="7">The sequence shown here is derived from an EMBL/GenBank/DDBJ whole genome shotgun (WGS) entry which is preliminary data.</text>
</comment>
<dbReference type="PANTHER" id="PTHR30474:SF1">
    <property type="entry name" value="PEPTIDOGLYCAN GLYCOSYLTRANSFERASE MRDB"/>
    <property type="match status" value="1"/>
</dbReference>
<feature type="transmembrane region" description="Helical" evidence="6">
    <location>
        <begin position="275"/>
        <end position="295"/>
    </location>
</feature>
<name>A0A2M8LDB8_9BACT</name>
<feature type="transmembrane region" description="Helical" evidence="6">
    <location>
        <begin position="107"/>
        <end position="127"/>
    </location>
</feature>
<feature type="transmembrane region" description="Helical" evidence="6">
    <location>
        <begin position="163"/>
        <end position="180"/>
    </location>
</feature>
<comment type="subcellular location">
    <subcellularLocation>
        <location evidence="1">Membrane</location>
        <topology evidence="1">Multi-pass membrane protein</topology>
    </subcellularLocation>
</comment>
<dbReference type="InterPro" id="IPR001182">
    <property type="entry name" value="FtsW/RodA"/>
</dbReference>
<dbReference type="PANTHER" id="PTHR30474">
    <property type="entry name" value="CELL CYCLE PROTEIN"/>
    <property type="match status" value="1"/>
</dbReference>
<evidence type="ECO:0000256" key="3">
    <source>
        <dbReference type="ARBA" id="ARBA00022960"/>
    </source>
</evidence>
<keyword evidence="2 6" id="KW-0812">Transmembrane</keyword>